<evidence type="ECO:0000313" key="3">
    <source>
        <dbReference type="Proteomes" id="UP000261480"/>
    </source>
</evidence>
<dbReference type="PANTHER" id="PTHR34761">
    <property type="entry name" value="NUCLEOLUS AND NEURAL PROGENITOR PROTEIN"/>
    <property type="match status" value="1"/>
</dbReference>
<evidence type="ECO:0000313" key="2">
    <source>
        <dbReference type="Ensembl" id="ENSPMEP00000006699.1"/>
    </source>
</evidence>
<protein>
    <recommendedName>
        <fullName evidence="1">Nucleolus and neural progenitor protein-like N-terminal domain-containing protein</fullName>
    </recommendedName>
</protein>
<organism evidence="2 3">
    <name type="scientific">Poecilia mexicana</name>
    <dbReference type="NCBI Taxonomy" id="48701"/>
    <lineage>
        <taxon>Eukaryota</taxon>
        <taxon>Metazoa</taxon>
        <taxon>Chordata</taxon>
        <taxon>Craniata</taxon>
        <taxon>Vertebrata</taxon>
        <taxon>Euteleostomi</taxon>
        <taxon>Actinopterygii</taxon>
        <taxon>Neopterygii</taxon>
        <taxon>Teleostei</taxon>
        <taxon>Neoteleostei</taxon>
        <taxon>Acanthomorphata</taxon>
        <taxon>Ovalentaria</taxon>
        <taxon>Atherinomorphae</taxon>
        <taxon>Cyprinodontiformes</taxon>
        <taxon>Poeciliidae</taxon>
        <taxon>Poeciliinae</taxon>
        <taxon>Poecilia</taxon>
    </lineage>
</organism>
<keyword evidence="3" id="KW-1185">Reference proteome</keyword>
<evidence type="ECO:0000259" key="1">
    <source>
        <dbReference type="Pfam" id="PF14780"/>
    </source>
</evidence>
<dbReference type="Ensembl" id="ENSPMET00000005360.1">
    <property type="protein sequence ID" value="ENSPMEP00000006699.1"/>
    <property type="gene ID" value="ENSPMEG00000008239.1"/>
</dbReference>
<accession>A0A3B3WVM5</accession>
<dbReference type="STRING" id="48701.ENSPMEP00000006699"/>
<proteinExistence type="predicted"/>
<feature type="domain" description="Nucleolus and neural progenitor protein-like N-terminal" evidence="1">
    <location>
        <begin position="7"/>
        <end position="85"/>
    </location>
</feature>
<reference evidence="2" key="2">
    <citation type="submission" date="2025-09" db="UniProtKB">
        <authorList>
            <consortium name="Ensembl"/>
        </authorList>
    </citation>
    <scope>IDENTIFICATION</scope>
</reference>
<dbReference type="Proteomes" id="UP000261480">
    <property type="component" value="Unplaced"/>
</dbReference>
<dbReference type="InterPro" id="IPR027951">
    <property type="entry name" value="Nepro_N"/>
</dbReference>
<name>A0A3B3WVM5_9TELE</name>
<reference evidence="2" key="1">
    <citation type="submission" date="2025-08" db="UniProtKB">
        <authorList>
            <consortium name="Ensembl"/>
        </authorList>
    </citation>
    <scope>IDENTIFICATION</scope>
</reference>
<feature type="domain" description="Nucleolus and neural progenitor protein-like N-terminal" evidence="1">
    <location>
        <begin position="129"/>
        <end position="247"/>
    </location>
</feature>
<dbReference type="GO" id="GO:0045747">
    <property type="term" value="P:positive regulation of Notch signaling pathway"/>
    <property type="evidence" value="ECO:0007669"/>
    <property type="project" value="TreeGrafter"/>
</dbReference>
<dbReference type="GO" id="GO:0005634">
    <property type="term" value="C:nucleus"/>
    <property type="evidence" value="ECO:0007669"/>
    <property type="project" value="TreeGrafter"/>
</dbReference>
<dbReference type="InterPro" id="IPR052835">
    <property type="entry name" value="Nepro"/>
</dbReference>
<dbReference type="AlphaFoldDB" id="A0A3B3WVM5"/>
<dbReference type="PANTHER" id="PTHR34761:SF1">
    <property type="entry name" value="NUCLEOLUS AND NEURAL PROGENITOR PROTEIN"/>
    <property type="match status" value="1"/>
</dbReference>
<dbReference type="Pfam" id="PF14780">
    <property type="entry name" value="NEPRO_N"/>
    <property type="match status" value="2"/>
</dbReference>
<sequence>MAEEQLWNRVNIPYPCATSVVRIKVAPKTVKLFKDLLLKNDEVLKLLHSKLLQTEIRLLYDLMHILNNSYRGNKTFKGLQQVKTAGRNPTLCFIVSHFLFSSLRMSSSNSSFRLSNLNLNFYMSLSISVLQVEQCVNRLKTMKLDAALQGLIELCPNQIQMALCSKKGDCDVPSQPMLEWTCLKVLGAGKLLSCTLSRCSRAFILAKRQMKWEEFLILNIVLTSMLSRLWVFFRGLLVSLCNLYQWLLELLKAVAQAKSMPFLTDTVLPADMAEFLGPSDALVLKKHPAFHACPKNQKTKCQTTKKAKVKNKQQMAFKEDLGMTVERKRGVGFDVDDKPFIFKGKTVSKLSNKVKKQEFKKQVSEATTFALLAANLEEIIQWCGSERMKRTKRLLTFLHIKCQQMKCLEAGGHNVQRKLRVFRRKVCQAVSPQGSAVRTFRFTAVTKRITGRRSHSVSLWKRFMLSRARSSFKRTVLLGQQKDSGPVVYCKDVGKSKASSRRALQINNPDSNEDIDDIFATAGL</sequence>